<protein>
    <submittedName>
        <fullName evidence="2">Uncharacterized protein</fullName>
    </submittedName>
</protein>
<keyword evidence="3" id="KW-1185">Reference proteome</keyword>
<evidence type="ECO:0000256" key="1">
    <source>
        <dbReference type="SAM" id="MobiDB-lite"/>
    </source>
</evidence>
<dbReference type="GeneTree" id="ENSGT00940000158588"/>
<dbReference type="Proteomes" id="UP000314982">
    <property type="component" value="Unassembled WGS sequence"/>
</dbReference>
<dbReference type="Ensembl" id="ENSHHUT00000072152.1">
    <property type="protein sequence ID" value="ENSHHUP00000069827.1"/>
    <property type="gene ID" value="ENSHHUG00000041101.1"/>
</dbReference>
<dbReference type="AlphaFoldDB" id="A0A4W5Q1G7"/>
<proteinExistence type="predicted"/>
<reference evidence="3" key="1">
    <citation type="submission" date="2018-06" db="EMBL/GenBank/DDBJ databases">
        <title>Genome assembly of Danube salmon.</title>
        <authorList>
            <person name="Macqueen D.J."/>
            <person name="Gundappa M.K."/>
        </authorList>
    </citation>
    <scope>NUCLEOTIDE SEQUENCE [LARGE SCALE GENOMIC DNA]</scope>
</reference>
<evidence type="ECO:0000313" key="2">
    <source>
        <dbReference type="Ensembl" id="ENSHHUP00000069827.1"/>
    </source>
</evidence>
<name>A0A4W5Q1G7_9TELE</name>
<feature type="compositionally biased region" description="Polar residues" evidence="1">
    <location>
        <begin position="52"/>
        <end position="97"/>
    </location>
</feature>
<reference evidence="2" key="2">
    <citation type="submission" date="2025-08" db="UniProtKB">
        <authorList>
            <consortium name="Ensembl"/>
        </authorList>
    </citation>
    <scope>IDENTIFICATION</scope>
</reference>
<feature type="region of interest" description="Disordered" evidence="1">
    <location>
        <begin position="1"/>
        <end position="106"/>
    </location>
</feature>
<reference evidence="2" key="3">
    <citation type="submission" date="2025-09" db="UniProtKB">
        <authorList>
            <consortium name="Ensembl"/>
        </authorList>
    </citation>
    <scope>IDENTIFICATION</scope>
</reference>
<accession>A0A4W5Q1G7</accession>
<sequence length="134" mass="14542">MSTEEKTVGFRLKPPTLIHGQAPRAGVPSQKPKEQQRSVLRPAVLQAPLPTKSLTQTGLNSGTNGVNRSSEGLPVTQNNTENCDCSTDNMAKSQVEGSSEKKVSLSAESGETNYFLQYRSTPGLVAHGFWLQWI</sequence>
<organism evidence="2 3">
    <name type="scientific">Hucho hucho</name>
    <name type="common">huchen</name>
    <dbReference type="NCBI Taxonomy" id="62062"/>
    <lineage>
        <taxon>Eukaryota</taxon>
        <taxon>Metazoa</taxon>
        <taxon>Chordata</taxon>
        <taxon>Craniata</taxon>
        <taxon>Vertebrata</taxon>
        <taxon>Euteleostomi</taxon>
        <taxon>Actinopterygii</taxon>
        <taxon>Neopterygii</taxon>
        <taxon>Teleostei</taxon>
        <taxon>Protacanthopterygii</taxon>
        <taxon>Salmoniformes</taxon>
        <taxon>Salmonidae</taxon>
        <taxon>Salmoninae</taxon>
        <taxon>Hucho</taxon>
    </lineage>
</organism>
<evidence type="ECO:0000313" key="3">
    <source>
        <dbReference type="Proteomes" id="UP000314982"/>
    </source>
</evidence>